<dbReference type="RefSeq" id="WP_146384476.1">
    <property type="nucleotide sequence ID" value="NZ_VFIO01000001.1"/>
</dbReference>
<reference evidence="2 3" key="1">
    <citation type="submission" date="2019-06" db="EMBL/GenBank/DDBJ databases">
        <title>Pseudomonas bimorpha sp. nov. isolated from bovine raw milk and skim milk concentrate.</title>
        <authorList>
            <person name="Hofmann K."/>
            <person name="Huptas C."/>
            <person name="Doll E."/>
            <person name="Scherer S."/>
            <person name="Wenning M."/>
        </authorList>
    </citation>
    <scope>NUCLEOTIDE SEQUENCE [LARGE SCALE GENOMIC DNA]</scope>
    <source>
        <strain evidence="2 3">DSM 108989</strain>
    </source>
</reference>
<feature type="transmembrane region" description="Helical" evidence="1">
    <location>
        <begin position="25"/>
        <end position="42"/>
    </location>
</feature>
<protein>
    <recommendedName>
        <fullName evidence="4">DoxX family protein</fullName>
    </recommendedName>
</protein>
<keyword evidence="3" id="KW-1185">Reference proteome</keyword>
<feature type="transmembrane region" description="Helical" evidence="1">
    <location>
        <begin position="73"/>
        <end position="95"/>
    </location>
</feature>
<feature type="transmembrane region" description="Helical" evidence="1">
    <location>
        <begin position="49"/>
        <end position="67"/>
    </location>
</feature>
<sequence length="132" mass="14392">MMISLGALQWPSLLAAVGVVLQGKGMLVFIAIIVALIGFAAMSRLFKTVLSLFVGYFVYCLYLHGGRADLEQASIFLTLMAGGIDLLILGGVRAVDRSVLWREKRYRKPILGQGMSDLVYPGGRSRSRSLGR</sequence>
<keyword evidence="1" id="KW-0472">Membrane</keyword>
<comment type="caution">
    <text evidence="2">The sequence shown here is derived from an EMBL/GenBank/DDBJ whole genome shotgun (WGS) entry which is preliminary data.</text>
</comment>
<dbReference type="EMBL" id="VFIO01000001">
    <property type="protein sequence ID" value="TWR93278.1"/>
    <property type="molecule type" value="Genomic_DNA"/>
</dbReference>
<proteinExistence type="predicted"/>
<accession>A0ABY3GNJ4</accession>
<evidence type="ECO:0000313" key="2">
    <source>
        <dbReference type="EMBL" id="TWR93278.1"/>
    </source>
</evidence>
<keyword evidence="1" id="KW-0812">Transmembrane</keyword>
<dbReference type="Proteomes" id="UP000318428">
    <property type="component" value="Unassembled WGS sequence"/>
</dbReference>
<evidence type="ECO:0008006" key="4">
    <source>
        <dbReference type="Google" id="ProtNLM"/>
    </source>
</evidence>
<organism evidence="2 3">
    <name type="scientific">Pseudomonas saxonica</name>
    <dbReference type="NCBI Taxonomy" id="2600598"/>
    <lineage>
        <taxon>Bacteria</taxon>
        <taxon>Pseudomonadati</taxon>
        <taxon>Pseudomonadota</taxon>
        <taxon>Gammaproteobacteria</taxon>
        <taxon>Pseudomonadales</taxon>
        <taxon>Pseudomonadaceae</taxon>
        <taxon>Pseudomonas</taxon>
    </lineage>
</organism>
<evidence type="ECO:0000313" key="3">
    <source>
        <dbReference type="Proteomes" id="UP000318428"/>
    </source>
</evidence>
<gene>
    <name evidence="2" type="ORF">FJD38_06615</name>
</gene>
<evidence type="ECO:0000256" key="1">
    <source>
        <dbReference type="SAM" id="Phobius"/>
    </source>
</evidence>
<keyword evidence="1" id="KW-1133">Transmembrane helix</keyword>
<name>A0ABY3GNJ4_9PSED</name>